<reference evidence="5 6" key="1">
    <citation type="submission" date="2015-08" db="EMBL/GenBank/DDBJ databases">
        <title>Complete genome sequence of Sulfurifustis variabilis.</title>
        <authorList>
            <person name="Miura A."/>
            <person name="Kojima H."/>
            <person name="Fukui M."/>
        </authorList>
    </citation>
    <scope>NUCLEOTIDE SEQUENCE [LARGE SCALE GENOMIC DNA]</scope>
    <source>
        <strain evidence="6">skN76</strain>
    </source>
</reference>
<dbReference type="Pfam" id="PF00990">
    <property type="entry name" value="GGDEF"/>
    <property type="match status" value="1"/>
</dbReference>
<protein>
    <recommendedName>
        <fullName evidence="2">diguanylate cyclase</fullName>
        <ecNumber evidence="2">2.7.7.65</ecNumber>
    </recommendedName>
</protein>
<dbReference type="PROSITE" id="PS50887">
    <property type="entry name" value="GGDEF"/>
    <property type="match status" value="1"/>
</dbReference>
<feature type="domain" description="GGDEF" evidence="4">
    <location>
        <begin position="162"/>
        <end position="294"/>
    </location>
</feature>
<dbReference type="Proteomes" id="UP000218899">
    <property type="component" value="Chromosome"/>
</dbReference>
<dbReference type="AlphaFoldDB" id="A0A1B4VAE5"/>
<accession>A0A1B4VAE5</accession>
<dbReference type="SUPFAM" id="SSF55073">
    <property type="entry name" value="Nucleotide cyclase"/>
    <property type="match status" value="1"/>
</dbReference>
<dbReference type="PANTHER" id="PTHR45138:SF9">
    <property type="entry name" value="DIGUANYLATE CYCLASE DGCM-RELATED"/>
    <property type="match status" value="1"/>
</dbReference>
<evidence type="ECO:0000256" key="1">
    <source>
        <dbReference type="ARBA" id="ARBA00001946"/>
    </source>
</evidence>
<dbReference type="InterPro" id="IPR029787">
    <property type="entry name" value="Nucleotide_cyclase"/>
</dbReference>
<dbReference type="InterPro" id="IPR050469">
    <property type="entry name" value="Diguanylate_Cyclase"/>
</dbReference>
<dbReference type="InterPro" id="IPR043128">
    <property type="entry name" value="Rev_trsase/Diguanyl_cyclase"/>
</dbReference>
<comment type="catalytic activity">
    <reaction evidence="3">
        <text>2 GTP = 3',3'-c-di-GMP + 2 diphosphate</text>
        <dbReference type="Rhea" id="RHEA:24898"/>
        <dbReference type="ChEBI" id="CHEBI:33019"/>
        <dbReference type="ChEBI" id="CHEBI:37565"/>
        <dbReference type="ChEBI" id="CHEBI:58805"/>
        <dbReference type="EC" id="2.7.7.65"/>
    </reaction>
</comment>
<keyword evidence="6" id="KW-1185">Reference proteome</keyword>
<dbReference type="EC" id="2.7.7.65" evidence="2"/>
<evidence type="ECO:0000313" key="5">
    <source>
        <dbReference type="EMBL" id="BAU46891.1"/>
    </source>
</evidence>
<name>A0A1B4VAE5_9GAMM</name>
<dbReference type="EMBL" id="AP014936">
    <property type="protein sequence ID" value="BAU46891.1"/>
    <property type="molecule type" value="Genomic_DNA"/>
</dbReference>
<evidence type="ECO:0000256" key="2">
    <source>
        <dbReference type="ARBA" id="ARBA00012528"/>
    </source>
</evidence>
<dbReference type="KEGG" id="sva:SVA_0309"/>
<dbReference type="RefSeq" id="WP_169923920.1">
    <property type="nucleotide sequence ID" value="NZ_AP014936.1"/>
</dbReference>
<dbReference type="GO" id="GO:0005886">
    <property type="term" value="C:plasma membrane"/>
    <property type="evidence" value="ECO:0007669"/>
    <property type="project" value="TreeGrafter"/>
</dbReference>
<dbReference type="PANTHER" id="PTHR45138">
    <property type="entry name" value="REGULATORY COMPONENTS OF SENSORY TRANSDUCTION SYSTEM"/>
    <property type="match status" value="1"/>
</dbReference>
<gene>
    <name evidence="5" type="ORF">SVA_0309</name>
</gene>
<proteinExistence type="predicted"/>
<dbReference type="Gene3D" id="3.30.70.270">
    <property type="match status" value="1"/>
</dbReference>
<dbReference type="GO" id="GO:0043709">
    <property type="term" value="P:cell adhesion involved in single-species biofilm formation"/>
    <property type="evidence" value="ECO:0007669"/>
    <property type="project" value="TreeGrafter"/>
</dbReference>
<organism evidence="5 6">
    <name type="scientific">Sulfurifustis variabilis</name>
    <dbReference type="NCBI Taxonomy" id="1675686"/>
    <lineage>
        <taxon>Bacteria</taxon>
        <taxon>Pseudomonadati</taxon>
        <taxon>Pseudomonadota</taxon>
        <taxon>Gammaproteobacteria</taxon>
        <taxon>Acidiferrobacterales</taxon>
        <taxon>Acidiferrobacteraceae</taxon>
        <taxon>Sulfurifustis</taxon>
    </lineage>
</organism>
<dbReference type="FunFam" id="3.30.70.270:FF:000001">
    <property type="entry name" value="Diguanylate cyclase domain protein"/>
    <property type="match status" value="1"/>
</dbReference>
<dbReference type="CDD" id="cd01949">
    <property type="entry name" value="GGDEF"/>
    <property type="match status" value="1"/>
</dbReference>
<dbReference type="Pfam" id="PF13682">
    <property type="entry name" value="CZB"/>
    <property type="match status" value="1"/>
</dbReference>
<evidence type="ECO:0000259" key="4">
    <source>
        <dbReference type="PROSITE" id="PS50887"/>
    </source>
</evidence>
<dbReference type="NCBIfam" id="TIGR00254">
    <property type="entry name" value="GGDEF"/>
    <property type="match status" value="1"/>
</dbReference>
<evidence type="ECO:0000313" key="6">
    <source>
        <dbReference type="Proteomes" id="UP000218899"/>
    </source>
</evidence>
<dbReference type="GO" id="GO:0052621">
    <property type="term" value="F:diguanylate cyclase activity"/>
    <property type="evidence" value="ECO:0007669"/>
    <property type="project" value="UniProtKB-EC"/>
</dbReference>
<dbReference type="InterPro" id="IPR000160">
    <property type="entry name" value="GGDEF_dom"/>
</dbReference>
<sequence>MKERVLPHQFLAQAIELIDSLRRVADAHRSWALEAHNLLLHGDPAPPPGEHECDFGRWYADACAHSELKGNALLAAIAPRHRSVHQAAQSMWEARRSGRVLPLAAYRLFHESIRRFDQSVQQLERDLWVEVCLVDPLTGLRNRAMMMAELNDERQRAKREGRPCSIALFDIDDFKGLNDRHGHLIGDRLLVLAADRILRRMRTYDRAYRYGGEEFLVCLPDTDLARGGAIAERLRVEIARERLHVDDQAVGITVSGGLAPLDGSPSVEEAIARADRALYTAKGAGRNRVAVWRGMEKPGDK</sequence>
<dbReference type="Gene3D" id="1.20.120.30">
    <property type="entry name" value="Aspartate receptor, ligand-binding domain"/>
    <property type="match status" value="1"/>
</dbReference>
<dbReference type="InterPro" id="IPR025991">
    <property type="entry name" value="Chemoreceptor_zinc-bind_dom"/>
</dbReference>
<dbReference type="GO" id="GO:1902201">
    <property type="term" value="P:negative regulation of bacterial-type flagellum-dependent cell motility"/>
    <property type="evidence" value="ECO:0007669"/>
    <property type="project" value="TreeGrafter"/>
</dbReference>
<dbReference type="SMART" id="SM00267">
    <property type="entry name" value="GGDEF"/>
    <property type="match status" value="1"/>
</dbReference>
<comment type="cofactor">
    <cofactor evidence="1">
        <name>Mg(2+)</name>
        <dbReference type="ChEBI" id="CHEBI:18420"/>
    </cofactor>
</comment>
<evidence type="ECO:0000256" key="3">
    <source>
        <dbReference type="ARBA" id="ARBA00034247"/>
    </source>
</evidence>